<organism evidence="7 8">
    <name type="scientific">Photorhabdus laumondii subsp. laumondii (strain DSM 15139 / CIP 105565 / TT01)</name>
    <name type="common">Photorhabdus luminescens subsp. laumondii</name>
    <dbReference type="NCBI Taxonomy" id="243265"/>
    <lineage>
        <taxon>Bacteria</taxon>
        <taxon>Pseudomonadati</taxon>
        <taxon>Pseudomonadota</taxon>
        <taxon>Gammaproteobacteria</taxon>
        <taxon>Enterobacterales</taxon>
        <taxon>Morganellaceae</taxon>
        <taxon>Photorhabdus</taxon>
    </lineage>
</organism>
<dbReference type="InterPro" id="IPR011712">
    <property type="entry name" value="Sig_transdc_His_kin_sub3_dim/P"/>
</dbReference>
<keyword evidence="5" id="KW-1133">Transmembrane helix</keyword>
<keyword evidence="5" id="KW-0812">Transmembrane</keyword>
<dbReference type="Pfam" id="PF02518">
    <property type="entry name" value="HATPase_c"/>
    <property type="match status" value="1"/>
</dbReference>
<reference evidence="8" key="1">
    <citation type="journal article" date="2003" name="Nat. Biotechnol.">
        <title>The genome sequence of the entomopathogenic bacterium Photorhabdus luminescens.</title>
        <authorList>
            <person name="Duchaud E."/>
            <person name="Rusniok C."/>
            <person name="Frangeul L."/>
            <person name="Buchrieser C."/>
            <person name="Givaudan A."/>
            <person name="Taourit S."/>
            <person name="Bocs S."/>
            <person name="Boursaux-Eude C."/>
            <person name="Chandler M."/>
            <person name="Charles J.-F."/>
            <person name="Dassa E."/>
            <person name="Derose R."/>
            <person name="Derzelle S."/>
            <person name="Freyssinet G."/>
            <person name="Gaudriault S."/>
            <person name="Medigue C."/>
            <person name="Lanois A."/>
            <person name="Powell K."/>
            <person name="Siguier P."/>
            <person name="Vincent R."/>
            <person name="Wingate V."/>
            <person name="Zouine M."/>
            <person name="Glaser P."/>
            <person name="Boemare N."/>
            <person name="Danchin A."/>
            <person name="Kunst F."/>
        </authorList>
    </citation>
    <scope>NUCLEOTIDE SEQUENCE [LARGE SCALE GENOMIC DNA]</scope>
    <source>
        <strain evidence="8">DSM 15139 / CIP 105565 / TT01</strain>
    </source>
</reference>
<dbReference type="STRING" id="243265.plu2041"/>
<dbReference type="PANTHER" id="PTHR24421:SF51">
    <property type="entry name" value="NITRATE_NITRITE SENSOR PROTEIN NARX"/>
    <property type="match status" value="1"/>
</dbReference>
<keyword evidence="4" id="KW-0902">Two-component regulatory system</keyword>
<evidence type="ECO:0000313" key="7">
    <source>
        <dbReference type="EMBL" id="CAE14334.1"/>
    </source>
</evidence>
<name>Q7N5B4_PHOLL</name>
<evidence type="ECO:0000256" key="2">
    <source>
        <dbReference type="ARBA" id="ARBA00022679"/>
    </source>
</evidence>
<evidence type="ECO:0000256" key="5">
    <source>
        <dbReference type="SAM" id="Phobius"/>
    </source>
</evidence>
<dbReference type="EMBL" id="BX571865">
    <property type="protein sequence ID" value="CAE14334.1"/>
    <property type="molecule type" value="Genomic_DNA"/>
</dbReference>
<dbReference type="SMART" id="SM00387">
    <property type="entry name" value="HATPase_c"/>
    <property type="match status" value="1"/>
</dbReference>
<dbReference type="AlphaFoldDB" id="Q7N5B4"/>
<dbReference type="PROSITE" id="PS50109">
    <property type="entry name" value="HIS_KIN"/>
    <property type="match status" value="1"/>
</dbReference>
<keyword evidence="8" id="KW-1185">Reference proteome</keyword>
<evidence type="ECO:0000313" key="8">
    <source>
        <dbReference type="Proteomes" id="UP000002514"/>
    </source>
</evidence>
<dbReference type="Pfam" id="PF07730">
    <property type="entry name" value="HisKA_3"/>
    <property type="match status" value="1"/>
</dbReference>
<sequence>MMKTSSNNTIFKNQKLFVINSIINLFLLFILLLIDKPSIPDLILPLLIMLSITNIYFLIKVVHNSAPVKEWQHARYKAEINALKQKNSYLDFLCQSHFKLQNCKLLPEKLQEIFSHLNRLIPFCEAKIIFYPSQQEYFFRNPHQCPYFDMPLIMRWNLDDNIDSYGTLWIKTHRNSDLTPDEKSLVQDVVTLMTNKLLRENQIQCQHQSMLAAERTAISRELHDSIAQSLSFLKIQVNCLYIGSDNLPKQSLTSLNMIKDELNIAYRQLRELLATFRNEQPQCNLQESLQTLISEFNHRLGFNIEFNYRLTHQHIPDSYSKHLIQIIRECLNNCYKHANANWISIRIYPIDDKIITVVSDNGQGINLDSANKNKFGLAIMQDRVSILGGQLQIKNRKHGGTEVEIQFSVD</sequence>
<proteinExistence type="predicted"/>
<accession>Q7N5B4</accession>
<evidence type="ECO:0000256" key="1">
    <source>
        <dbReference type="ARBA" id="ARBA00022553"/>
    </source>
</evidence>
<evidence type="ECO:0000259" key="6">
    <source>
        <dbReference type="PROSITE" id="PS50109"/>
    </source>
</evidence>
<dbReference type="InterPro" id="IPR005467">
    <property type="entry name" value="His_kinase_dom"/>
</dbReference>
<feature type="transmembrane region" description="Helical" evidence="5">
    <location>
        <begin position="16"/>
        <end position="34"/>
    </location>
</feature>
<feature type="domain" description="Histidine kinase" evidence="6">
    <location>
        <begin position="217"/>
        <end position="410"/>
    </location>
</feature>
<dbReference type="Gene3D" id="3.30.565.10">
    <property type="entry name" value="Histidine kinase-like ATPase, C-terminal domain"/>
    <property type="match status" value="1"/>
</dbReference>
<gene>
    <name evidence="7" type="ordered locus">plu2041</name>
</gene>
<protein>
    <submittedName>
        <fullName evidence="7">Photorhabdus luminescens subsp. laumondii TTO1 complete genome segment 7/17</fullName>
    </submittedName>
</protein>
<dbReference type="GO" id="GO:0000155">
    <property type="term" value="F:phosphorelay sensor kinase activity"/>
    <property type="evidence" value="ECO:0007669"/>
    <property type="project" value="InterPro"/>
</dbReference>
<keyword evidence="3" id="KW-0418">Kinase</keyword>
<dbReference type="InterPro" id="IPR003594">
    <property type="entry name" value="HATPase_dom"/>
</dbReference>
<feature type="transmembrane region" description="Helical" evidence="5">
    <location>
        <begin position="41"/>
        <end position="59"/>
    </location>
</feature>
<evidence type="ECO:0000256" key="3">
    <source>
        <dbReference type="ARBA" id="ARBA00022777"/>
    </source>
</evidence>
<dbReference type="PANTHER" id="PTHR24421">
    <property type="entry name" value="NITRATE/NITRITE SENSOR PROTEIN NARX-RELATED"/>
    <property type="match status" value="1"/>
</dbReference>
<dbReference type="GO" id="GO:0016020">
    <property type="term" value="C:membrane"/>
    <property type="evidence" value="ECO:0007669"/>
    <property type="project" value="InterPro"/>
</dbReference>
<dbReference type="KEGG" id="plu:plu2041"/>
<dbReference type="HOGENOM" id="CLU_000445_20_10_6"/>
<dbReference type="InterPro" id="IPR036890">
    <property type="entry name" value="HATPase_C_sf"/>
</dbReference>
<dbReference type="eggNOG" id="COG3850">
    <property type="taxonomic scope" value="Bacteria"/>
</dbReference>
<keyword evidence="5" id="KW-0472">Membrane</keyword>
<dbReference type="GO" id="GO:0046983">
    <property type="term" value="F:protein dimerization activity"/>
    <property type="evidence" value="ECO:0007669"/>
    <property type="project" value="InterPro"/>
</dbReference>
<keyword evidence="1" id="KW-0597">Phosphoprotein</keyword>
<dbReference type="CDD" id="cd16917">
    <property type="entry name" value="HATPase_UhpB-NarQ-NarX-like"/>
    <property type="match status" value="1"/>
</dbReference>
<dbReference type="Gene3D" id="1.20.5.1930">
    <property type="match status" value="1"/>
</dbReference>
<dbReference type="InterPro" id="IPR050482">
    <property type="entry name" value="Sensor_HK_TwoCompSys"/>
</dbReference>
<keyword evidence="2" id="KW-0808">Transferase</keyword>
<dbReference type="SUPFAM" id="SSF55874">
    <property type="entry name" value="ATPase domain of HSP90 chaperone/DNA topoisomerase II/histidine kinase"/>
    <property type="match status" value="1"/>
</dbReference>
<evidence type="ECO:0000256" key="4">
    <source>
        <dbReference type="ARBA" id="ARBA00023012"/>
    </source>
</evidence>
<dbReference type="Proteomes" id="UP000002514">
    <property type="component" value="Chromosome"/>
</dbReference>